<dbReference type="RefSeq" id="WP_303686835.1">
    <property type="nucleotide sequence ID" value="NZ_CAJXYO010000030.1"/>
</dbReference>
<evidence type="ECO:0000313" key="4">
    <source>
        <dbReference type="Proteomes" id="UP000196102"/>
    </source>
</evidence>
<reference evidence="4" key="1">
    <citation type="journal article" date="2017" name="Proc. Natl. Acad. Sci. U.S.A.">
        <title>Simulation of Deepwater Horizon oil plume reveals substrate specialization within a complex community of hydrocarbon-degraders.</title>
        <authorList>
            <person name="Hu P."/>
            <person name="Dubinsky E.A."/>
            <person name="Probst A.J."/>
            <person name="Wang J."/>
            <person name="Sieber C.M.K."/>
            <person name="Tom L.M."/>
            <person name="Gardinali P."/>
            <person name="Banfield J.F."/>
            <person name="Atlas R.M."/>
            <person name="Andersen G.L."/>
        </authorList>
    </citation>
    <scope>NUCLEOTIDE SEQUENCE [LARGE SCALE GENOMIC DNA]</scope>
</reference>
<name>A0A1Z8AW58_9FLAO</name>
<evidence type="ECO:0000313" key="3">
    <source>
        <dbReference type="EMBL" id="OUS14560.1"/>
    </source>
</evidence>
<feature type="domain" description="2TM" evidence="2">
    <location>
        <begin position="13"/>
        <end position="91"/>
    </location>
</feature>
<comment type="caution">
    <text evidence="3">The sequence shown here is derived from an EMBL/GenBank/DDBJ whole genome shotgun (WGS) entry which is preliminary data.</text>
</comment>
<dbReference type="Pfam" id="PF13239">
    <property type="entry name" value="2TM"/>
    <property type="match status" value="1"/>
</dbReference>
<gene>
    <name evidence="3" type="ORF">A9Q93_07710</name>
</gene>
<proteinExistence type="predicted"/>
<dbReference type="AlphaFoldDB" id="A0A1Z8AW58"/>
<dbReference type="Proteomes" id="UP000196102">
    <property type="component" value="Unassembled WGS sequence"/>
</dbReference>
<keyword evidence="1" id="KW-0472">Membrane</keyword>
<dbReference type="EMBL" id="MAAX01000118">
    <property type="protein sequence ID" value="OUS14560.1"/>
    <property type="molecule type" value="Genomic_DNA"/>
</dbReference>
<keyword evidence="1" id="KW-1133">Transmembrane helix</keyword>
<feature type="transmembrane region" description="Helical" evidence="1">
    <location>
        <begin position="50"/>
        <end position="73"/>
    </location>
</feature>
<protein>
    <recommendedName>
        <fullName evidence="2">2TM domain-containing protein</fullName>
    </recommendedName>
</protein>
<evidence type="ECO:0000256" key="1">
    <source>
        <dbReference type="SAM" id="Phobius"/>
    </source>
</evidence>
<keyword evidence="1" id="KW-0812">Transmembrane</keyword>
<feature type="transmembrane region" description="Helical" evidence="1">
    <location>
        <begin position="23"/>
        <end position="44"/>
    </location>
</feature>
<sequence length="98" mass="11687">MNSNESYQDRYNRAVEKVEEIRAFYNHAIIYVVINILLIAVNYYHNEWSFIWFIFPLLGWGIGLAAHGFGTFGGNPLTNEKWKERKIKEILEKEEQYK</sequence>
<organism evidence="3 4">
    <name type="scientific">Nonlabens dokdonensis</name>
    <dbReference type="NCBI Taxonomy" id="328515"/>
    <lineage>
        <taxon>Bacteria</taxon>
        <taxon>Pseudomonadati</taxon>
        <taxon>Bacteroidota</taxon>
        <taxon>Flavobacteriia</taxon>
        <taxon>Flavobacteriales</taxon>
        <taxon>Flavobacteriaceae</taxon>
        <taxon>Nonlabens</taxon>
    </lineage>
</organism>
<accession>A0A1Z8AW58</accession>
<evidence type="ECO:0000259" key="2">
    <source>
        <dbReference type="Pfam" id="PF13239"/>
    </source>
</evidence>
<dbReference type="InterPro" id="IPR025698">
    <property type="entry name" value="2TM_dom"/>
</dbReference>